<keyword evidence="15" id="KW-0443">Lipid metabolism</keyword>
<evidence type="ECO:0000256" key="1">
    <source>
        <dbReference type="ARBA" id="ARBA00004123"/>
    </source>
</evidence>
<evidence type="ECO:0000256" key="14">
    <source>
        <dbReference type="ARBA" id="ARBA00023018"/>
    </source>
</evidence>
<comment type="catalytic activity">
    <reaction evidence="20">
        <text>1D-myo-inositol 1,3,4-trisphosphate + H2O = 1D-myo-inositol 1,3-bisphosphate + phosphate</text>
        <dbReference type="Rhea" id="RHEA:43392"/>
        <dbReference type="ChEBI" id="CHEBI:15377"/>
        <dbReference type="ChEBI" id="CHEBI:43474"/>
        <dbReference type="ChEBI" id="CHEBI:58414"/>
        <dbReference type="ChEBI" id="CHEBI:83242"/>
    </reaction>
    <physiologicalReaction direction="left-to-right" evidence="20">
        <dbReference type="Rhea" id="RHEA:43393"/>
    </physiologicalReaction>
</comment>
<dbReference type="GO" id="GO:0055038">
    <property type="term" value="C:recycling endosome membrane"/>
    <property type="evidence" value="ECO:0007669"/>
    <property type="project" value="UniProtKB-SubCell"/>
</dbReference>
<dbReference type="PANTHER" id="PTHR12187">
    <property type="entry name" value="AGAP000124-PA"/>
    <property type="match status" value="1"/>
</dbReference>
<dbReference type="AlphaFoldDB" id="A0A8C8S3Q8"/>
<evidence type="ECO:0000256" key="7">
    <source>
        <dbReference type="ARBA" id="ARBA00006306"/>
    </source>
</evidence>
<accession>A0A8C8S3Q8</accession>
<protein>
    <recommendedName>
        <fullName evidence="22">Inositol polyphosphate-4-phosphatase type I A</fullName>
        <ecNumber evidence="8">3.1.3.66</ecNumber>
    </recommendedName>
    <alternativeName>
        <fullName evidence="24">Inositol polyphosphate 4-phosphatase type I</fullName>
    </alternativeName>
    <alternativeName>
        <fullName evidence="23">Type I inositol 3,4-bisphosphate 4-phosphatase</fullName>
    </alternativeName>
</protein>
<evidence type="ECO:0000256" key="10">
    <source>
        <dbReference type="ARBA" id="ARBA00022490"/>
    </source>
</evidence>
<dbReference type="GO" id="GO:0005886">
    <property type="term" value="C:plasma membrane"/>
    <property type="evidence" value="ECO:0007669"/>
    <property type="project" value="UniProtKB-SubCell"/>
</dbReference>
<dbReference type="GO" id="GO:0044281">
    <property type="term" value="P:small molecule metabolic process"/>
    <property type="evidence" value="ECO:0007669"/>
    <property type="project" value="UniProtKB-ARBA"/>
</dbReference>
<evidence type="ECO:0000256" key="6">
    <source>
        <dbReference type="ARBA" id="ARBA00004847"/>
    </source>
</evidence>
<comment type="catalytic activity">
    <reaction evidence="19">
        <text>1D-myo-inositol 3,4-bisphosphate + H2O = 1D-myo-inositol 3-phosphate + phosphate</text>
        <dbReference type="Rhea" id="RHEA:43388"/>
        <dbReference type="ChEBI" id="CHEBI:15377"/>
        <dbReference type="ChEBI" id="CHEBI:43474"/>
        <dbReference type="ChEBI" id="CHEBI:58401"/>
        <dbReference type="ChEBI" id="CHEBI:83241"/>
    </reaction>
    <physiologicalReaction direction="left-to-right" evidence="19">
        <dbReference type="Rhea" id="RHEA:43389"/>
    </physiologicalReaction>
</comment>
<evidence type="ECO:0000256" key="2">
    <source>
        <dbReference type="ARBA" id="ARBA00004146"/>
    </source>
</evidence>
<evidence type="ECO:0000313" key="27">
    <source>
        <dbReference type="Proteomes" id="UP000694393"/>
    </source>
</evidence>
<reference evidence="26" key="1">
    <citation type="submission" date="2025-08" db="UniProtKB">
        <authorList>
            <consortium name="Ensembl"/>
        </authorList>
    </citation>
    <scope>IDENTIFICATION</scope>
</reference>
<evidence type="ECO:0000256" key="21">
    <source>
        <dbReference type="ARBA" id="ARBA00065112"/>
    </source>
</evidence>
<dbReference type="InterPro" id="IPR035892">
    <property type="entry name" value="C2_domain_sf"/>
</dbReference>
<dbReference type="PROSITE" id="PS50004">
    <property type="entry name" value="C2"/>
    <property type="match status" value="1"/>
</dbReference>
<evidence type="ECO:0000256" key="22">
    <source>
        <dbReference type="ARBA" id="ARBA00074640"/>
    </source>
</evidence>
<dbReference type="InterPro" id="IPR000008">
    <property type="entry name" value="C2_dom"/>
</dbReference>
<evidence type="ECO:0000256" key="24">
    <source>
        <dbReference type="ARBA" id="ARBA00082036"/>
    </source>
</evidence>
<sequence>MTAQEHSPRHGAKSRTVQRASTIDIASDMLGLSLAGNIQDPDEPILEFSLVCSELLTPSLDRKPNSFVAVSVTTPPQAFWTKHAQTEIIEGTNNPIFLSSIAFFQDSLINQMTQIKLSVYDVKDRSQGTMYLLGSGMFTVKELLQEKNHRLHLTLRSAESDRVGNITVIGWQMEEKTDQKPPVPRSPDTINGRTVLPVDESLTESLGIRSKYASLRKDALLKSVFGGAICRMYRFPTTDGNHLRILEQMAESVLSLHIPRQFVKLLLEEDAARVCELEELGELSPCWESLRRQIVTQYQTIILTYQENLTDLHQYKGPSFKASSLKADKKLEFVPTNLHIQRMRVQDEAGSDQNYDIVTIGAPAAHCQGFKSGGLRKKLHKFEDAKRHTSTSSQSIIYIPQDIVRAKEIIAQINTLKTQVSYYAERLSRAAKDRSANGLERTLAILADKTRQLVTVCDCKLLANSIHGLNAARPDYIASKASPTSGEGEQVMLRNDQDTLVARWTGRNSRSSLQVDWHEEEWEKVWLNVDKSLECIIQRVDKLLQKERLHSDSCEDVFQCDISCTSKKDCSPPPEESSSGEWSEALYPLLTTLTDCVAMMSDKAKKAMVFLLMQDSAPTIALCLSLQYRRDVVFCQTLTALICGFIIKLRNCLHDNGFLRQLYTIGLLAQFESLLSTYGEELAMLEDMNLGIMDLRNVTFKVTQATSNASADMLPVITGNRDGFNVRIPLPSALFDSLPREIQSGMLLRVQPVLFNVGINEQQTLAEKFGDTSLQEIINMESLVRLNSYFEQFKEVLPDDCLPRSRSQTCLPELLRFLGQNVHARKNKNVDILWQAAEICRRLNGVRFTSCKSAKDRTAMSVTLEQCLILQHEYGMAPQVFTQALECMRSEGCRRENTMKNVGCRKYAFNSLQLKAFPKHYRPPEGTYGKVET</sequence>
<name>A0A8C8S3Q8_9SAUR</name>
<evidence type="ECO:0000256" key="19">
    <source>
        <dbReference type="ARBA" id="ARBA00051770"/>
    </source>
</evidence>
<dbReference type="FunFam" id="2.60.40.150:FF:000038">
    <property type="entry name" value="Type I inositol 3,4-bisphosphate 4-phosphatase"/>
    <property type="match status" value="1"/>
</dbReference>
<dbReference type="PANTHER" id="PTHR12187:SF4">
    <property type="entry name" value="INOSITOL POLYPHOSPHATE-4-PHOSPHATASE TYPE I A"/>
    <property type="match status" value="1"/>
</dbReference>
<dbReference type="SUPFAM" id="SSF49562">
    <property type="entry name" value="C2 domain (Calcium/lipid-binding domain, CaLB)"/>
    <property type="match status" value="1"/>
</dbReference>
<evidence type="ECO:0000256" key="16">
    <source>
        <dbReference type="ARBA" id="ARBA00023136"/>
    </source>
</evidence>
<evidence type="ECO:0000256" key="23">
    <source>
        <dbReference type="ARBA" id="ARBA00080875"/>
    </source>
</evidence>
<organism evidence="26 27">
    <name type="scientific">Pelusios castaneus</name>
    <name type="common">West African mud turtle</name>
    <dbReference type="NCBI Taxonomy" id="367368"/>
    <lineage>
        <taxon>Eukaryota</taxon>
        <taxon>Metazoa</taxon>
        <taxon>Chordata</taxon>
        <taxon>Craniata</taxon>
        <taxon>Vertebrata</taxon>
        <taxon>Euteleostomi</taxon>
        <taxon>Archelosauria</taxon>
        <taxon>Testudinata</taxon>
        <taxon>Testudines</taxon>
        <taxon>Pleurodira</taxon>
        <taxon>Pelomedusidae</taxon>
        <taxon>Pelusios</taxon>
    </lineage>
</organism>
<dbReference type="EC" id="3.1.3.66" evidence="8"/>
<evidence type="ECO:0000256" key="3">
    <source>
        <dbReference type="ARBA" id="ARBA00004236"/>
    </source>
</evidence>
<keyword evidence="11" id="KW-0597">Phosphoprotein</keyword>
<evidence type="ECO:0000313" key="26">
    <source>
        <dbReference type="Ensembl" id="ENSPCEP00000013897.1"/>
    </source>
</evidence>
<keyword evidence="12" id="KW-0967">Endosome</keyword>
<dbReference type="InterPro" id="IPR039034">
    <property type="entry name" value="INPP4"/>
</dbReference>
<dbReference type="GO" id="GO:0005634">
    <property type="term" value="C:nucleus"/>
    <property type="evidence" value="ECO:0007669"/>
    <property type="project" value="UniProtKB-SubCell"/>
</dbReference>
<evidence type="ECO:0000256" key="15">
    <source>
        <dbReference type="ARBA" id="ARBA00023098"/>
    </source>
</evidence>
<comment type="subunit">
    <text evidence="21">Interacts with INPP5F.</text>
</comment>
<evidence type="ECO:0000256" key="13">
    <source>
        <dbReference type="ARBA" id="ARBA00022801"/>
    </source>
</evidence>
<feature type="domain" description="C2" evidence="25">
    <location>
        <begin position="26"/>
        <end position="153"/>
    </location>
</feature>
<evidence type="ECO:0000256" key="9">
    <source>
        <dbReference type="ARBA" id="ARBA00022475"/>
    </source>
</evidence>
<reference evidence="26" key="2">
    <citation type="submission" date="2025-09" db="UniProtKB">
        <authorList>
            <consortium name="Ensembl"/>
        </authorList>
    </citation>
    <scope>IDENTIFICATION</scope>
</reference>
<evidence type="ECO:0000256" key="8">
    <source>
        <dbReference type="ARBA" id="ARBA00013037"/>
    </source>
</evidence>
<keyword evidence="16" id="KW-0472">Membrane</keyword>
<dbReference type="Gene3D" id="2.60.40.150">
    <property type="entry name" value="C2 domain"/>
    <property type="match status" value="1"/>
</dbReference>
<keyword evidence="27" id="KW-1185">Reference proteome</keyword>
<dbReference type="GO" id="GO:0031901">
    <property type="term" value="C:early endosome membrane"/>
    <property type="evidence" value="ECO:0007669"/>
    <property type="project" value="UniProtKB-SubCell"/>
</dbReference>
<evidence type="ECO:0000256" key="20">
    <source>
        <dbReference type="ARBA" id="ARBA00051892"/>
    </source>
</evidence>
<dbReference type="GO" id="GO:0016316">
    <property type="term" value="F:phosphatidylinositol-3,4-bisphosphate 4-phosphatase activity"/>
    <property type="evidence" value="ECO:0007669"/>
    <property type="project" value="UniProtKB-EC"/>
</dbReference>
<comment type="subcellular location">
    <subcellularLocation>
        <location evidence="3">Cell membrane</location>
    </subcellularLocation>
    <subcellularLocation>
        <location evidence="4">Cytoplasm</location>
    </subcellularLocation>
    <subcellularLocation>
        <location evidence="2">Early endosome membrane</location>
    </subcellularLocation>
    <subcellularLocation>
        <location evidence="1">Nucleus</location>
    </subcellularLocation>
    <subcellularLocation>
        <location evidence="18">Postsynaptic density</location>
    </subcellularLocation>
    <subcellularLocation>
        <location evidence="5">Recycling endosome membrane</location>
    </subcellularLocation>
</comment>
<evidence type="ECO:0000256" key="5">
    <source>
        <dbReference type="ARBA" id="ARBA00004565"/>
    </source>
</evidence>
<keyword evidence="14" id="KW-0770">Synapse</keyword>
<dbReference type="GO" id="GO:0014069">
    <property type="term" value="C:postsynaptic density"/>
    <property type="evidence" value="ECO:0007669"/>
    <property type="project" value="UniProtKB-SubCell"/>
</dbReference>
<keyword evidence="9" id="KW-1003">Cell membrane</keyword>
<comment type="pathway">
    <text evidence="6">Signal transduction; phosphatidylinositol signaling pathway.</text>
</comment>
<dbReference type="Ensembl" id="ENSPCET00000014411.1">
    <property type="protein sequence ID" value="ENSPCEP00000013897.1"/>
    <property type="gene ID" value="ENSPCEG00000011029.1"/>
</dbReference>
<keyword evidence="17" id="KW-0539">Nucleus</keyword>
<evidence type="ECO:0000259" key="25">
    <source>
        <dbReference type="PROSITE" id="PS50004"/>
    </source>
</evidence>
<dbReference type="UniPathway" id="UPA00944"/>
<keyword evidence="10" id="KW-0963">Cytoplasm</keyword>
<evidence type="ECO:0000256" key="12">
    <source>
        <dbReference type="ARBA" id="ARBA00022753"/>
    </source>
</evidence>
<comment type="similarity">
    <text evidence="7">Belongs to the inositol 3,4-bisphosphate 4-phosphatase family.</text>
</comment>
<keyword evidence="13" id="KW-0378">Hydrolase</keyword>
<evidence type="ECO:0000256" key="11">
    <source>
        <dbReference type="ARBA" id="ARBA00022553"/>
    </source>
</evidence>
<evidence type="ECO:0000256" key="17">
    <source>
        <dbReference type="ARBA" id="ARBA00023242"/>
    </source>
</evidence>
<evidence type="ECO:0000256" key="4">
    <source>
        <dbReference type="ARBA" id="ARBA00004496"/>
    </source>
</evidence>
<dbReference type="CDD" id="cd04048">
    <property type="entry name" value="C2A_Copine"/>
    <property type="match status" value="1"/>
</dbReference>
<proteinExistence type="inferred from homology"/>
<evidence type="ECO:0000256" key="18">
    <source>
        <dbReference type="ARBA" id="ARBA00034105"/>
    </source>
</evidence>
<dbReference type="Proteomes" id="UP000694393">
    <property type="component" value="Unplaced"/>
</dbReference>